<organism evidence="1 2">
    <name type="scientific">Puccinia coronata f. sp. avenae</name>
    <dbReference type="NCBI Taxonomy" id="200324"/>
    <lineage>
        <taxon>Eukaryota</taxon>
        <taxon>Fungi</taxon>
        <taxon>Dikarya</taxon>
        <taxon>Basidiomycota</taxon>
        <taxon>Pucciniomycotina</taxon>
        <taxon>Pucciniomycetes</taxon>
        <taxon>Pucciniales</taxon>
        <taxon>Pucciniaceae</taxon>
        <taxon>Puccinia</taxon>
    </lineage>
</organism>
<sequence length="76" mass="7981">MLTVAATRFPLASDKATIRNPHAINSLATFTAVRRFLLSGPVPAHQEGVPLLAGLVPAQRAGVQLLTKLVLAQRAG</sequence>
<reference evidence="1 2" key="1">
    <citation type="submission" date="2017-11" db="EMBL/GenBank/DDBJ databases">
        <title>De novo assembly and phasing of dikaryotic genomes from two isolates of Puccinia coronata f. sp. avenae, the causal agent of oat crown rust.</title>
        <authorList>
            <person name="Miller M.E."/>
            <person name="Zhang Y."/>
            <person name="Omidvar V."/>
            <person name="Sperschneider J."/>
            <person name="Schwessinger B."/>
            <person name="Raley C."/>
            <person name="Palmer J.M."/>
            <person name="Garnica D."/>
            <person name="Upadhyaya N."/>
            <person name="Rathjen J."/>
            <person name="Taylor J.M."/>
            <person name="Park R.F."/>
            <person name="Dodds P.N."/>
            <person name="Hirsch C.D."/>
            <person name="Kianian S.F."/>
            <person name="Figueroa M."/>
        </authorList>
    </citation>
    <scope>NUCLEOTIDE SEQUENCE [LARGE SCALE GENOMIC DNA]</scope>
    <source>
        <strain evidence="1">12SD80</strain>
    </source>
</reference>
<gene>
    <name evidence="1" type="ORF">PCASD_05506</name>
</gene>
<dbReference type="Proteomes" id="UP000235392">
    <property type="component" value="Unassembled WGS sequence"/>
</dbReference>
<dbReference type="AlphaFoldDB" id="A0A2N5V8P7"/>
<comment type="caution">
    <text evidence="1">The sequence shown here is derived from an EMBL/GenBank/DDBJ whole genome shotgun (WGS) entry which is preliminary data.</text>
</comment>
<accession>A0A2N5V8P7</accession>
<evidence type="ECO:0000313" key="2">
    <source>
        <dbReference type="Proteomes" id="UP000235392"/>
    </source>
</evidence>
<dbReference type="EMBL" id="PGCI01000040">
    <property type="protein sequence ID" value="PLW46365.1"/>
    <property type="molecule type" value="Genomic_DNA"/>
</dbReference>
<proteinExistence type="predicted"/>
<evidence type="ECO:0000313" key="1">
    <source>
        <dbReference type="EMBL" id="PLW46365.1"/>
    </source>
</evidence>
<name>A0A2N5V8P7_9BASI</name>
<protein>
    <submittedName>
        <fullName evidence="1">Uncharacterized protein</fullName>
    </submittedName>
</protein>